<comment type="caution">
    <text evidence="1">The sequence shown here is derived from an EMBL/GenBank/DDBJ whole genome shotgun (WGS) entry which is preliminary data.</text>
</comment>
<proteinExistence type="predicted"/>
<dbReference type="EMBL" id="VTPC01002871">
    <property type="protein sequence ID" value="KAF2899343.1"/>
    <property type="molecule type" value="Genomic_DNA"/>
</dbReference>
<protein>
    <submittedName>
        <fullName evidence="1">Uncharacterized protein</fullName>
    </submittedName>
</protein>
<evidence type="ECO:0000313" key="2">
    <source>
        <dbReference type="Proteomes" id="UP000801492"/>
    </source>
</evidence>
<dbReference type="AlphaFoldDB" id="A0A8K0D9W3"/>
<dbReference type="Proteomes" id="UP000801492">
    <property type="component" value="Unassembled WGS sequence"/>
</dbReference>
<dbReference type="OrthoDB" id="6365503at2759"/>
<evidence type="ECO:0000313" key="1">
    <source>
        <dbReference type="EMBL" id="KAF2899343.1"/>
    </source>
</evidence>
<keyword evidence="2" id="KW-1185">Reference proteome</keyword>
<gene>
    <name evidence="1" type="ORF">ILUMI_06834</name>
</gene>
<name>A0A8K0D9W3_IGNLU</name>
<sequence length="124" mass="14339">MTQNRKRGRNTNEDEVEFMPLSKRINNLHINGNLLFENPIVVTQPTQPNAAEWGPGPPYYSNVGSLPYNAPDTPPESVQNLNFNNTSPQYNPVLNETENPHYFYKNKLLFEMHVERMQRSGQSY</sequence>
<accession>A0A8K0D9W3</accession>
<reference evidence="1" key="1">
    <citation type="submission" date="2019-08" db="EMBL/GenBank/DDBJ databases">
        <title>The genome of the North American firefly Photinus pyralis.</title>
        <authorList>
            <consortium name="Photinus pyralis genome working group"/>
            <person name="Fallon T.R."/>
            <person name="Sander Lower S.E."/>
            <person name="Weng J.-K."/>
        </authorList>
    </citation>
    <scope>NUCLEOTIDE SEQUENCE</scope>
    <source>
        <strain evidence="1">TRF0915ILg1</strain>
        <tissue evidence="1">Whole body</tissue>
    </source>
</reference>
<organism evidence="1 2">
    <name type="scientific">Ignelater luminosus</name>
    <name type="common">Cucubano</name>
    <name type="synonym">Pyrophorus luminosus</name>
    <dbReference type="NCBI Taxonomy" id="2038154"/>
    <lineage>
        <taxon>Eukaryota</taxon>
        <taxon>Metazoa</taxon>
        <taxon>Ecdysozoa</taxon>
        <taxon>Arthropoda</taxon>
        <taxon>Hexapoda</taxon>
        <taxon>Insecta</taxon>
        <taxon>Pterygota</taxon>
        <taxon>Neoptera</taxon>
        <taxon>Endopterygota</taxon>
        <taxon>Coleoptera</taxon>
        <taxon>Polyphaga</taxon>
        <taxon>Elateriformia</taxon>
        <taxon>Elateroidea</taxon>
        <taxon>Elateridae</taxon>
        <taxon>Agrypninae</taxon>
        <taxon>Pyrophorini</taxon>
        <taxon>Ignelater</taxon>
    </lineage>
</organism>